<gene>
    <name evidence="3" type="ORF">H9Q64_06935</name>
    <name evidence="5" type="ORF">P0083_03505</name>
    <name evidence="4" type="ORF">P0D81_13725</name>
</gene>
<keyword evidence="2" id="KW-0472">Membrane</keyword>
<name>A0A7H0FSI6_ENTFL</name>
<feature type="compositionally biased region" description="Low complexity" evidence="1">
    <location>
        <begin position="72"/>
        <end position="87"/>
    </location>
</feature>
<organism evidence="3 6">
    <name type="scientific">Enterococcus faecalis</name>
    <name type="common">Streptococcus faecalis</name>
    <dbReference type="NCBI Taxonomy" id="1351"/>
    <lineage>
        <taxon>Bacteria</taxon>
        <taxon>Bacillati</taxon>
        <taxon>Bacillota</taxon>
        <taxon>Bacilli</taxon>
        <taxon>Lactobacillales</taxon>
        <taxon>Enterococcaceae</taxon>
        <taxon>Enterococcus</taxon>
    </lineage>
</organism>
<evidence type="ECO:0000313" key="5">
    <source>
        <dbReference type="EMBL" id="WER43372.1"/>
    </source>
</evidence>
<dbReference type="EMBL" id="CP119528">
    <property type="protein sequence ID" value="WER43372.1"/>
    <property type="molecule type" value="Genomic_DNA"/>
</dbReference>
<keyword evidence="2" id="KW-1133">Transmembrane helix</keyword>
<dbReference type="Proteomes" id="UP001221642">
    <property type="component" value="Chromosome"/>
</dbReference>
<evidence type="ECO:0000256" key="2">
    <source>
        <dbReference type="SAM" id="Phobius"/>
    </source>
</evidence>
<evidence type="ECO:0000256" key="1">
    <source>
        <dbReference type="SAM" id="MobiDB-lite"/>
    </source>
</evidence>
<dbReference type="Proteomes" id="UP001222182">
    <property type="component" value="Chromosome"/>
</dbReference>
<evidence type="ECO:0000313" key="7">
    <source>
        <dbReference type="Proteomes" id="UP001221642"/>
    </source>
</evidence>
<protein>
    <recommendedName>
        <fullName evidence="9">WxL domain-containing protein</fullName>
    </recommendedName>
</protein>
<feature type="transmembrane region" description="Helical" evidence="2">
    <location>
        <begin position="6"/>
        <end position="23"/>
    </location>
</feature>
<feature type="region of interest" description="Disordered" evidence="1">
    <location>
        <begin position="72"/>
        <end position="116"/>
    </location>
</feature>
<reference evidence="3 6" key="1">
    <citation type="submission" date="2020-08" db="EMBL/GenBank/DDBJ databases">
        <title>Enterococcus faecalis SF28073 genome assembly.</title>
        <authorList>
            <person name="Duerkop B.A."/>
            <person name="Johnson C.N."/>
        </authorList>
    </citation>
    <scope>NUCLEOTIDE SEQUENCE [LARGE SCALE GENOMIC DNA]</scope>
    <source>
        <strain evidence="3 6">SF28073</strain>
    </source>
</reference>
<dbReference type="EMBL" id="CP060804">
    <property type="protein sequence ID" value="QNP39002.1"/>
    <property type="molecule type" value="Genomic_DNA"/>
</dbReference>
<accession>A0A7H0FSI6</accession>
<proteinExistence type="predicted"/>
<dbReference type="AlphaFoldDB" id="A0A7H0FSI6"/>
<evidence type="ECO:0000313" key="6">
    <source>
        <dbReference type="Proteomes" id="UP000516122"/>
    </source>
</evidence>
<dbReference type="Proteomes" id="UP000516122">
    <property type="component" value="Chromosome"/>
</dbReference>
<reference evidence="4 7" key="2">
    <citation type="submission" date="2023-02" db="EMBL/GenBank/DDBJ databases">
        <title>Results of the 2020 Genomic Proficiency Test for the network of European Union Reference Laboratory for Antimicrobial Resistance assessing whole genome sequencing capacities.</title>
        <authorList>
            <person name="Hoffmann M."/>
            <person name="Luo Y."/>
            <person name="Sorensen L.H."/>
            <person name="Pedersen S.K."/>
            <person name="Hendriksen R.S."/>
        </authorList>
    </citation>
    <scope>NUCLEOTIDE SEQUENCE [LARGE SCALE GENOMIC DNA]</scope>
    <source>
        <strain evidence="4 7">GENOMIC22-006</strain>
    </source>
</reference>
<evidence type="ECO:0000313" key="3">
    <source>
        <dbReference type="EMBL" id="QNP39002.1"/>
    </source>
</evidence>
<dbReference type="RefSeq" id="WP_002386940.1">
    <property type="nucleotide sequence ID" value="NZ_AP031218.1"/>
</dbReference>
<evidence type="ECO:0000313" key="4">
    <source>
        <dbReference type="EMBL" id="WEH22081.1"/>
    </source>
</evidence>
<keyword evidence="2" id="KW-0812">Transmembrane</keyword>
<reference evidence="5 8" key="3">
    <citation type="submission" date="2023-03" db="EMBL/GenBank/DDBJ databases">
        <title>Complete genome sequence of an Enterococcus faecalis urinary isolate.</title>
        <authorList>
            <person name="Brauer A.L."/>
            <person name="Armbruster C.E."/>
        </authorList>
    </citation>
    <scope>NUCLEOTIDE SEQUENCE [LARGE SCALE GENOMIC DNA]</scope>
    <source>
        <strain evidence="5 8">3143</strain>
    </source>
</reference>
<dbReference type="EMBL" id="CP119159">
    <property type="protein sequence ID" value="WEH22081.1"/>
    <property type="molecule type" value="Genomic_DNA"/>
</dbReference>
<evidence type="ECO:0000313" key="8">
    <source>
        <dbReference type="Proteomes" id="UP001222182"/>
    </source>
</evidence>
<evidence type="ECO:0008006" key="9">
    <source>
        <dbReference type="Google" id="ProtNLM"/>
    </source>
</evidence>
<sequence length="791" mass="85932">MAHYRMYVLNIYTLYIFVIIHIISKKERMVLNKFVWGIFSCIISWLFLSLTQPLIAHSETLNPTTHASTFSETFTSVSTEQQTTQATDIVEQETEQTHASSENDEPMAPTPASVSVGNSTLKSTLSTGTYNQDIITLSYEYSVTLIGLAINDRPIIAIQLPTEISSQLDNDTLKQQDFLTLLTGTVSYPGTATQDIHSSTNGVSLSYSSTYHSVYLTFPSSTLVLLPGTKWSAAISFDVGALYKRGISIPPALNGKDYPIRGTFTDVGTGLGAINIIIGNNTKTGIISKAQLSLGNYPVPQVTPAKLTQPNHLDTTVTGTIQQVQDPNYNYSVQLTLNRHDGTTTPIVVKGISVDAAGNFSTSLASPLEYGDTLSTIVFARSKTSTDYIQSSPSADQSVNWSIQPVTNVVANAGSTQLSGKDSQVSNGTYQVKVQINGGSISTTSLDSNGHFQFANLPTFQGGETVSLWVQGLSNRTGLPLLTSSTVSQTVAYPVPQLTVTQIIERKNAQGLWEAANSVVSGQIIRFTLTTRLTNQPATWMNQQLRATVPKGLSQLSAATLTKQSAAGLSTPIAGLQLLTDSSTGLPYWSYHNSLPADNFTEANTQFTLQYTATVTEEWINQFLLFSSTVTGNDGGGTPITPITKEQSLPIKNGTLRFVQMPTTVSFKNLPFPSKRTIYSPSTISAPFLIADGRVAKTPWHLLVRESQPMHSTSTNKTIQQAFIYRKNGSDFPLSSLATEVYQHTATDDNNVEIPWNQQNGLFLSVAPDLNLTVKESYTAELQWILSDTPL</sequence>